<keyword evidence="1" id="KW-0732">Signal</keyword>
<dbReference type="EnsemblMetazoa" id="GMOY012067-RA">
    <property type="protein sequence ID" value="GMOY012067-PA"/>
    <property type="gene ID" value="GMOY012067"/>
</dbReference>
<reference evidence="3" key="6">
    <citation type="submission" date="2020-05" db="UniProtKB">
        <authorList>
            <consortium name="EnsemblMetazoa"/>
        </authorList>
    </citation>
    <scope>IDENTIFICATION</scope>
    <source>
        <strain evidence="3">Yale</strain>
    </source>
</reference>
<proteinExistence type="evidence at transcript level"/>
<reference evidence="3" key="5">
    <citation type="submission" date="2016-07" db="UniProtKB">
        <authorList>
            <consortium name="VectorBase"/>
        </authorList>
    </citation>
    <scope>IDENTIFICATION</scope>
    <source>
        <strain evidence="3">Yale</strain>
    </source>
</reference>
<evidence type="ECO:0000313" key="4">
    <source>
        <dbReference type="Proteomes" id="UP000092444"/>
    </source>
</evidence>
<reference evidence="3 4" key="4">
    <citation type="submission" date="2014-03" db="EMBL/GenBank/DDBJ databases">
        <title>Genome Sequence of the Tsetse Fly (Glossina morsitans): Vector of African Trypanosomiasis.</title>
        <authorList>
            <consortium name="International Glossina Genome Initiative W.H.O."/>
            <person name="Lawson D."/>
        </authorList>
    </citation>
    <scope>NUCLEOTIDE SEQUENCE [LARGE SCALE GENOMIC DNA]</scope>
    <source>
        <strain evidence="3 4">Yale</strain>
    </source>
</reference>
<dbReference type="AlphaFoldDB" id="D3TMB6"/>
<organism evidence="2">
    <name type="scientific">Glossina morsitans morsitans</name>
    <name type="common">Savannah tsetse fly</name>
    <dbReference type="NCBI Taxonomy" id="37546"/>
    <lineage>
        <taxon>Eukaryota</taxon>
        <taxon>Metazoa</taxon>
        <taxon>Ecdysozoa</taxon>
        <taxon>Arthropoda</taxon>
        <taxon>Hexapoda</taxon>
        <taxon>Insecta</taxon>
        <taxon>Pterygota</taxon>
        <taxon>Neoptera</taxon>
        <taxon>Endopterygota</taxon>
        <taxon>Diptera</taxon>
        <taxon>Brachycera</taxon>
        <taxon>Muscomorpha</taxon>
        <taxon>Hippoboscoidea</taxon>
        <taxon>Glossinidae</taxon>
        <taxon>Glossina</taxon>
    </lineage>
</organism>
<dbReference type="EMBL" id="EZ422568">
    <property type="protein sequence ID" value="ADD18844.1"/>
    <property type="molecule type" value="mRNA"/>
</dbReference>
<dbReference type="Proteomes" id="UP000092444">
    <property type="component" value="Unassembled WGS sequence"/>
</dbReference>
<dbReference type="EMBL" id="CCAG010015572">
    <property type="status" value="NOT_ANNOTATED_CDS"/>
    <property type="molecule type" value="Genomic_DNA"/>
</dbReference>
<name>D3TMB6_GLOMM</name>
<accession>D3TMB6</accession>
<evidence type="ECO:0000256" key="1">
    <source>
        <dbReference type="SAM" id="SignalP"/>
    </source>
</evidence>
<protein>
    <submittedName>
        <fullName evidence="2 3">Putative salivary secreted peptide</fullName>
    </submittedName>
</protein>
<reference evidence="2" key="1">
    <citation type="journal article" date="2010" name="BMC Genomics">
        <title>An insight into the sialome of Glossina morsitans morsitans.</title>
        <authorList>
            <person name="Alves-Silva J."/>
            <person name="Ribeiro J.M."/>
            <person name="Van Den Abbeele J."/>
            <person name="Attardo G."/>
            <person name="Hao Z."/>
            <person name="Haines L.R."/>
            <person name="Soares M.B."/>
            <person name="Berriman M."/>
            <person name="Aksoy S."/>
            <person name="Lehane M.J."/>
        </authorList>
    </citation>
    <scope>NUCLEOTIDE SEQUENCE</scope>
    <source>
        <tissue evidence="2">Salivary gland</tissue>
    </source>
</reference>
<keyword evidence="4" id="KW-1185">Reference proteome</keyword>
<reference evidence="3" key="3">
    <citation type="submission" date="2014-03" db="EMBL/GenBank/DDBJ databases">
        <title>Genome Sequence of the Tsetse Fly (Glossina morsitans): Vector of African Trypanosomiasis.</title>
        <authorList>
            <person name="Lawson D."/>
        </authorList>
    </citation>
    <scope>NUCLEOTIDE SEQUENCE [LARGE SCALE GENOMIC DNA]</scope>
    <source>
        <strain evidence="3">Yale</strain>
    </source>
</reference>
<evidence type="ECO:0000313" key="2">
    <source>
        <dbReference type="EMBL" id="ADD18844.1"/>
    </source>
</evidence>
<feature type="chain" id="PRO_5014569778" evidence="1">
    <location>
        <begin position="23"/>
        <end position="101"/>
    </location>
</feature>
<sequence length="101" mass="11288">MRIIVLLALGLLTFSFICYAHADNIPVQREFPADPADLESDDLEEDLEEALYGDVETTVTATTGHQPRTFGLLFLLSALLSQLRNQQQNQQQNQPQNEAEG</sequence>
<feature type="signal peptide" evidence="1">
    <location>
        <begin position="1"/>
        <end position="22"/>
    </location>
</feature>
<dbReference type="VEuPathDB" id="VectorBase:GMOY012067"/>
<reference evidence="2" key="2">
    <citation type="submission" date="2010-01" db="EMBL/GenBank/DDBJ databases">
        <authorList>
            <consortium name="International Glossina Genome Initiative"/>
            <person name="da Silva J."/>
            <person name="Ribeiro J.M.C."/>
            <person name="Abbeele J.V."/>
            <person name="Attardo G."/>
            <person name="Hao Z."/>
            <person name="Haines L.R."/>
            <person name="Soares M.B."/>
            <person name="Berriman M."/>
            <person name="Aksoy S."/>
            <person name="Lehane M.J."/>
        </authorList>
    </citation>
    <scope>NUCLEOTIDE SEQUENCE</scope>
    <source>
        <tissue evidence="2">Salivary gland</tissue>
    </source>
</reference>
<evidence type="ECO:0000313" key="3">
    <source>
        <dbReference type="EnsemblMetazoa" id="GMOY012067-PA"/>
    </source>
</evidence>